<keyword evidence="2" id="KW-0812">Transmembrane</keyword>
<feature type="transmembrane region" description="Helical" evidence="2">
    <location>
        <begin position="350"/>
        <end position="376"/>
    </location>
</feature>
<evidence type="ECO:0000256" key="2">
    <source>
        <dbReference type="SAM" id="Phobius"/>
    </source>
</evidence>
<accession>A0A7C5RDZ0</accession>
<sequence length="385" mass="40454">MNIPGIPDYSYFIAEFINGVQSIGLSGWFNGAAIAAITFAFVWAIALFAWGNRIGAQATFVRAMVALLLFNLGTRPEGQALRSSLYDGWRLAHRAAVQRGVQPVALALGNALNDLKDLTKQTLVVSSTFALGGFTAQVLKGGVKGAQVAVRAATEAKGKLGGAQKGIGGTGVYQAVRTSTQRVGWGALMLGVPYVAAMMISGIMAYTALVLLPLAATGLALGYPGLVRAVATLYLSGLLLGVVSPLVFGASVRLLSHNSIAQIQQQVQQVMAQAQQIRQQNEANIARLRSEVEAYAQEVNNASGQQPQNAWDRFTSWVGGAVSNVANAVNNAFNGLLAPLNNMLNALSTWLVSGLVSIALFLVSTMAIIVGSAWTINRLAGAIRV</sequence>
<feature type="transmembrane region" description="Helical" evidence="2">
    <location>
        <begin position="232"/>
        <end position="255"/>
    </location>
</feature>
<proteinExistence type="predicted"/>
<feature type="transmembrane region" description="Helical" evidence="2">
    <location>
        <begin position="28"/>
        <end position="48"/>
    </location>
</feature>
<keyword evidence="2" id="KW-1133">Transmembrane helix</keyword>
<feature type="transmembrane region" description="Helical" evidence="2">
    <location>
        <begin position="187"/>
        <end position="212"/>
    </location>
</feature>
<reference evidence="3" key="1">
    <citation type="journal article" date="2020" name="mSystems">
        <title>Genome- and Community-Level Interaction Insights into Carbon Utilization and Element Cycling Functions of Hydrothermarchaeota in Hydrothermal Sediment.</title>
        <authorList>
            <person name="Zhou Z."/>
            <person name="Liu Y."/>
            <person name="Xu W."/>
            <person name="Pan J."/>
            <person name="Luo Z.H."/>
            <person name="Li M."/>
        </authorList>
    </citation>
    <scope>NUCLEOTIDE SEQUENCE [LARGE SCALE GENOMIC DNA]</scope>
    <source>
        <strain evidence="3">SpSt-1071</strain>
    </source>
</reference>
<protein>
    <submittedName>
        <fullName evidence="3">Uncharacterized protein</fullName>
    </submittedName>
</protein>
<organism evidence="3">
    <name type="scientific">Thermus caliditerrae</name>
    <dbReference type="NCBI Taxonomy" id="1330700"/>
    <lineage>
        <taxon>Bacteria</taxon>
        <taxon>Thermotogati</taxon>
        <taxon>Deinococcota</taxon>
        <taxon>Deinococci</taxon>
        <taxon>Thermales</taxon>
        <taxon>Thermaceae</taxon>
        <taxon>Thermus</taxon>
    </lineage>
</organism>
<feature type="coiled-coil region" evidence="1">
    <location>
        <begin position="260"/>
        <end position="305"/>
    </location>
</feature>
<gene>
    <name evidence="3" type="ORF">ENM28_02270</name>
</gene>
<evidence type="ECO:0000313" key="3">
    <source>
        <dbReference type="EMBL" id="HHM67544.1"/>
    </source>
</evidence>
<keyword evidence="1" id="KW-0175">Coiled coil</keyword>
<dbReference type="AlphaFoldDB" id="A0A7C5RDZ0"/>
<evidence type="ECO:0000256" key="1">
    <source>
        <dbReference type="SAM" id="Coils"/>
    </source>
</evidence>
<dbReference type="EMBL" id="DRXE01000081">
    <property type="protein sequence ID" value="HHM67544.1"/>
    <property type="molecule type" value="Genomic_DNA"/>
</dbReference>
<name>A0A7C5RDZ0_9DEIN</name>
<comment type="caution">
    <text evidence="3">The sequence shown here is derived from an EMBL/GenBank/DDBJ whole genome shotgun (WGS) entry which is preliminary data.</text>
</comment>
<keyword evidence="2" id="KW-0472">Membrane</keyword>